<dbReference type="EMBL" id="FNAS01000010">
    <property type="protein sequence ID" value="SDE46484.1"/>
    <property type="molecule type" value="Genomic_DNA"/>
</dbReference>
<reference evidence="1 2" key="1">
    <citation type="submission" date="2016-10" db="EMBL/GenBank/DDBJ databases">
        <authorList>
            <person name="de Groot N.N."/>
        </authorList>
    </citation>
    <scope>NUCLEOTIDE SEQUENCE [LARGE SCALE GENOMIC DNA]</scope>
    <source>
        <strain evidence="1 2">DSM 24015</strain>
    </source>
</reference>
<evidence type="ECO:0008006" key="3">
    <source>
        <dbReference type="Google" id="ProtNLM"/>
    </source>
</evidence>
<proteinExistence type="predicted"/>
<dbReference type="OrthoDB" id="5735516at2"/>
<evidence type="ECO:0000313" key="2">
    <source>
        <dbReference type="Proteomes" id="UP000198517"/>
    </source>
</evidence>
<sequence>MKKFLSIIGILTLLLTMSFTVKDFFSSMTKVDYDESANTLKFTTKLNTDHVSKAINIDPKTASFEAEVKKYVNSKMSVSINGNSQNLVFTGSQTQGGSVWINYEVRNVTSISTIKIKNALLLDIYPKQLNVVNISYKGNQKNMTFTKGDEVSEVSF</sequence>
<dbReference type="AlphaFoldDB" id="A0A1G7D488"/>
<keyword evidence="2" id="KW-1185">Reference proteome</keyword>
<accession>A0A1G7D488</accession>
<name>A0A1G7D488_9FLAO</name>
<protein>
    <recommendedName>
        <fullName evidence="3">M penetrans family 1 protein</fullName>
    </recommendedName>
</protein>
<organism evidence="1 2">
    <name type="scientific">Riemerella columbipharyngis</name>
    <dbReference type="NCBI Taxonomy" id="1071918"/>
    <lineage>
        <taxon>Bacteria</taxon>
        <taxon>Pseudomonadati</taxon>
        <taxon>Bacteroidota</taxon>
        <taxon>Flavobacteriia</taxon>
        <taxon>Flavobacteriales</taxon>
        <taxon>Weeksellaceae</taxon>
        <taxon>Riemerella</taxon>
    </lineage>
</organism>
<dbReference type="STRING" id="1071918.SAMN05421544_1108"/>
<dbReference type="Proteomes" id="UP000198517">
    <property type="component" value="Unassembled WGS sequence"/>
</dbReference>
<evidence type="ECO:0000313" key="1">
    <source>
        <dbReference type="EMBL" id="SDE46484.1"/>
    </source>
</evidence>
<gene>
    <name evidence="1" type="ORF">SAMN05421544_1108</name>
</gene>
<dbReference type="InterPro" id="IPR046525">
    <property type="entry name" value="DUF6702"/>
</dbReference>
<dbReference type="Pfam" id="PF20420">
    <property type="entry name" value="DUF6702"/>
    <property type="match status" value="1"/>
</dbReference>
<dbReference type="RefSeq" id="WP_092736722.1">
    <property type="nucleotide sequence ID" value="NZ_FNAS01000010.1"/>
</dbReference>